<accession>W0VBE9</accession>
<protein>
    <recommendedName>
        <fullName evidence="4">TIGR03790 family protein</fullName>
    </recommendedName>
</protein>
<dbReference type="eggNOG" id="ENOG502Z80X">
    <property type="taxonomic scope" value="Bacteria"/>
</dbReference>
<reference evidence="2 3" key="1">
    <citation type="journal article" date="2015" name="Genome Announc.">
        <title>Genome Sequence of Mushroom Soft-Rot Pathogen Janthinobacterium agaricidamnosum.</title>
        <authorList>
            <person name="Graupner K."/>
            <person name="Lackner G."/>
            <person name="Hertweck C."/>
        </authorList>
    </citation>
    <scope>NUCLEOTIDE SEQUENCE [LARGE SCALE GENOMIC DNA]</scope>
    <source>
        <strain evidence="3">NBRC 102515 / DSM 9628</strain>
    </source>
</reference>
<feature type="signal peptide" evidence="1">
    <location>
        <begin position="1"/>
        <end position="30"/>
    </location>
</feature>
<evidence type="ECO:0000313" key="2">
    <source>
        <dbReference type="EMBL" id="CDG84592.1"/>
    </source>
</evidence>
<evidence type="ECO:0000313" key="3">
    <source>
        <dbReference type="Proteomes" id="UP000027604"/>
    </source>
</evidence>
<dbReference type="OrthoDB" id="420256at2"/>
<dbReference type="Proteomes" id="UP000027604">
    <property type="component" value="Chromosome I"/>
</dbReference>
<sequence>MLIVRQPALSRPFFYAAVLALTASSAGALAQSAAPKSGLIPAQVALVINDDEPNSVEIGEYYRQARQIPDANVVHVRIPKRPHTLSVDQFTQLKARIDSQLGPDIQALVMVWTAPYAVECNSITSAYTLGYDAGQCIKTCGPGKPSAYFNSPSALPFTEHGMRLSMLLPTDSVAGAKALIGRGTASGFRVPAATAYYLTTSDTARSSRAPFFPPSGQFRQRKLTVKNLKADSIENEQDIMIYQTGLSRVPKLDTLRFMPGALADHLTSFGGDLLAEGQMSSLRWLDAGATASYGTVSEPCNYWQKFPNPAVLLRSYLSGASAIESYWRSVAWPAQGVFIGEALAAPYKQR</sequence>
<dbReference type="NCBIfam" id="TIGR03790">
    <property type="entry name" value="TIGR03790 family protein"/>
    <property type="match status" value="1"/>
</dbReference>
<organism evidence="2 3">
    <name type="scientific">Janthinobacterium agaricidamnosum NBRC 102515 = DSM 9628</name>
    <dbReference type="NCBI Taxonomy" id="1349767"/>
    <lineage>
        <taxon>Bacteria</taxon>
        <taxon>Pseudomonadati</taxon>
        <taxon>Pseudomonadota</taxon>
        <taxon>Betaproteobacteria</taxon>
        <taxon>Burkholderiales</taxon>
        <taxon>Oxalobacteraceae</taxon>
        <taxon>Janthinobacterium</taxon>
    </lineage>
</organism>
<dbReference type="AlphaFoldDB" id="W0VBE9"/>
<dbReference type="EMBL" id="HG322949">
    <property type="protein sequence ID" value="CDG84592.1"/>
    <property type="molecule type" value="Genomic_DNA"/>
</dbReference>
<keyword evidence="1" id="KW-0732">Signal</keyword>
<dbReference type="KEGG" id="jag:GJA_3981"/>
<name>W0VBE9_9BURK</name>
<keyword evidence="3" id="KW-1185">Reference proteome</keyword>
<dbReference type="PATRIC" id="fig|1349767.4.peg.563"/>
<evidence type="ECO:0000256" key="1">
    <source>
        <dbReference type="SAM" id="SignalP"/>
    </source>
</evidence>
<dbReference type="STRING" id="1349767.GJA_3981"/>
<feature type="chain" id="PRO_5004798220" description="TIGR03790 family protein" evidence="1">
    <location>
        <begin position="31"/>
        <end position="350"/>
    </location>
</feature>
<evidence type="ECO:0008006" key="4">
    <source>
        <dbReference type="Google" id="ProtNLM"/>
    </source>
</evidence>
<dbReference type="RefSeq" id="WP_051781092.1">
    <property type="nucleotide sequence ID" value="NZ_BCTH01000014.1"/>
</dbReference>
<dbReference type="InterPro" id="IPR022265">
    <property type="entry name" value="CHP03790"/>
</dbReference>
<gene>
    <name evidence="2" type="ORF">GJA_3981</name>
</gene>
<proteinExistence type="predicted"/>
<dbReference type="HOGENOM" id="CLU_052036_0_0_4"/>